<dbReference type="GO" id="GO:0016747">
    <property type="term" value="F:acyltransferase activity, transferring groups other than amino-acyl groups"/>
    <property type="evidence" value="ECO:0007669"/>
    <property type="project" value="InterPro"/>
</dbReference>
<dbReference type="EMBL" id="KE524687">
    <property type="protein sequence ID" value="KFB36033.1"/>
    <property type="molecule type" value="Genomic_DNA"/>
</dbReference>
<dbReference type="VEuPathDB" id="VectorBase:ASIC003050"/>
<sequence length="212" mass="23561">MPSSRDIEYVNATHADREAARDALAKYYCPEEPLTFSHRDGPAITPDDMDNYLSFLDHNGVIVARLRSDHSTLVGISIGSPTDSALNVPIETRKFADIVAFLGLLYDRASLRALGSRPSYNVHALAVNPAYRGLGVGRRLMEEQIALAKQTSKRAFDSVTVDATGPFSARIMLQVGMKEIYRMRFEDYKDDQGNPIFQMAPGAEVITFEKML</sequence>
<protein>
    <submittedName>
        <fullName evidence="3">N-acetyltransferase domain-containing protein</fullName>
    </submittedName>
</protein>
<reference evidence="3" key="2">
    <citation type="submission" date="2020-05" db="UniProtKB">
        <authorList>
            <consortium name="EnsemblMetazoa"/>
        </authorList>
    </citation>
    <scope>IDENTIFICATION</scope>
</reference>
<dbReference type="InterPro" id="IPR016181">
    <property type="entry name" value="Acyl_CoA_acyltransferase"/>
</dbReference>
<dbReference type="AlphaFoldDB" id="A0A084VDI9"/>
<dbReference type="PROSITE" id="PS51186">
    <property type="entry name" value="GNAT"/>
    <property type="match status" value="1"/>
</dbReference>
<proteinExistence type="predicted"/>
<dbReference type="OrthoDB" id="8113373at2759"/>
<gene>
    <name evidence="2" type="ORF">ZHAS_00003050</name>
</gene>
<dbReference type="Pfam" id="PF00583">
    <property type="entry name" value="Acetyltransf_1"/>
    <property type="match status" value="1"/>
</dbReference>
<evidence type="ECO:0000313" key="2">
    <source>
        <dbReference type="EMBL" id="KFB36033.1"/>
    </source>
</evidence>
<name>A0A084VDI9_ANOSI</name>
<accession>A0A084VDI9</accession>
<dbReference type="Gene3D" id="3.40.630.30">
    <property type="match status" value="1"/>
</dbReference>
<evidence type="ECO:0000313" key="4">
    <source>
        <dbReference type="Proteomes" id="UP000030765"/>
    </source>
</evidence>
<dbReference type="InterPro" id="IPR000182">
    <property type="entry name" value="GNAT_dom"/>
</dbReference>
<dbReference type="SUPFAM" id="SSF55729">
    <property type="entry name" value="Acyl-CoA N-acyltransferases (Nat)"/>
    <property type="match status" value="1"/>
</dbReference>
<dbReference type="Proteomes" id="UP000030765">
    <property type="component" value="Unassembled WGS sequence"/>
</dbReference>
<keyword evidence="4" id="KW-1185">Reference proteome</keyword>
<dbReference type="EnsemblMetazoa" id="ASIC003050-RA">
    <property type="protein sequence ID" value="ASIC003050-PA"/>
    <property type="gene ID" value="ASIC003050"/>
</dbReference>
<dbReference type="STRING" id="74873.A0A084VDI9"/>
<evidence type="ECO:0000259" key="1">
    <source>
        <dbReference type="PROSITE" id="PS51186"/>
    </source>
</evidence>
<reference evidence="2 4" key="1">
    <citation type="journal article" date="2014" name="BMC Genomics">
        <title>Genome sequence of Anopheles sinensis provides insight into genetics basis of mosquito competence for malaria parasites.</title>
        <authorList>
            <person name="Zhou D."/>
            <person name="Zhang D."/>
            <person name="Ding G."/>
            <person name="Shi L."/>
            <person name="Hou Q."/>
            <person name="Ye Y."/>
            <person name="Xu Y."/>
            <person name="Zhou H."/>
            <person name="Xiong C."/>
            <person name="Li S."/>
            <person name="Yu J."/>
            <person name="Hong S."/>
            <person name="Yu X."/>
            <person name="Zou P."/>
            <person name="Chen C."/>
            <person name="Chang X."/>
            <person name="Wang W."/>
            <person name="Lv Y."/>
            <person name="Sun Y."/>
            <person name="Ma L."/>
            <person name="Shen B."/>
            <person name="Zhu C."/>
        </authorList>
    </citation>
    <scope>NUCLEOTIDE SEQUENCE [LARGE SCALE GENOMIC DNA]</scope>
</reference>
<dbReference type="VEuPathDB" id="VectorBase:ASIS023508"/>
<organism evidence="2">
    <name type="scientific">Anopheles sinensis</name>
    <name type="common">Mosquito</name>
    <dbReference type="NCBI Taxonomy" id="74873"/>
    <lineage>
        <taxon>Eukaryota</taxon>
        <taxon>Metazoa</taxon>
        <taxon>Ecdysozoa</taxon>
        <taxon>Arthropoda</taxon>
        <taxon>Hexapoda</taxon>
        <taxon>Insecta</taxon>
        <taxon>Pterygota</taxon>
        <taxon>Neoptera</taxon>
        <taxon>Endopterygota</taxon>
        <taxon>Diptera</taxon>
        <taxon>Nematocera</taxon>
        <taxon>Culicoidea</taxon>
        <taxon>Culicidae</taxon>
        <taxon>Anophelinae</taxon>
        <taxon>Anopheles</taxon>
    </lineage>
</organism>
<dbReference type="CDD" id="cd04301">
    <property type="entry name" value="NAT_SF"/>
    <property type="match status" value="1"/>
</dbReference>
<feature type="domain" description="N-acetyltransferase" evidence="1">
    <location>
        <begin position="7"/>
        <end position="201"/>
    </location>
</feature>
<dbReference type="EMBL" id="ATLV01011482">
    <property type="status" value="NOT_ANNOTATED_CDS"/>
    <property type="molecule type" value="Genomic_DNA"/>
</dbReference>
<evidence type="ECO:0000313" key="3">
    <source>
        <dbReference type="EnsemblMetazoa" id="ASIC003050-PA"/>
    </source>
</evidence>